<evidence type="ECO:0000256" key="2">
    <source>
        <dbReference type="ARBA" id="ARBA00022475"/>
    </source>
</evidence>
<evidence type="ECO:0000256" key="3">
    <source>
        <dbReference type="ARBA" id="ARBA00022553"/>
    </source>
</evidence>
<dbReference type="SUPFAM" id="SSF158472">
    <property type="entry name" value="HAMP domain-like"/>
    <property type="match status" value="1"/>
</dbReference>
<evidence type="ECO:0000256" key="1">
    <source>
        <dbReference type="ARBA" id="ARBA00004651"/>
    </source>
</evidence>
<keyword evidence="10" id="KW-1185">Reference proteome</keyword>
<feature type="transmembrane region" description="Helical" evidence="7">
    <location>
        <begin position="278"/>
        <end position="296"/>
    </location>
</feature>
<dbReference type="Gene3D" id="6.10.340.10">
    <property type="match status" value="1"/>
</dbReference>
<keyword evidence="4" id="KW-0808">Transferase</keyword>
<dbReference type="Pfam" id="PF02518">
    <property type="entry name" value="HATPase_c"/>
    <property type="match status" value="1"/>
</dbReference>
<comment type="subcellular location">
    <subcellularLocation>
        <location evidence="1">Cell membrane</location>
        <topology evidence="1">Multi-pass membrane protein</topology>
    </subcellularLocation>
</comment>
<evidence type="ECO:0000256" key="5">
    <source>
        <dbReference type="ARBA" id="ARBA00022777"/>
    </source>
</evidence>
<gene>
    <name evidence="9" type="primary">txxe 2993</name>
    <name evidence="9" type="ORF">TXXE_14865</name>
</gene>
<dbReference type="PANTHER" id="PTHR34220">
    <property type="entry name" value="SENSOR HISTIDINE KINASE YPDA"/>
    <property type="match status" value="1"/>
</dbReference>
<evidence type="ECO:0000313" key="10">
    <source>
        <dbReference type="Proteomes" id="UP000681526"/>
    </source>
</evidence>
<keyword evidence="3" id="KW-0597">Phosphoprotein</keyword>
<accession>A0ABN7S506</accession>
<dbReference type="InterPro" id="IPR036890">
    <property type="entry name" value="HATPase_C_sf"/>
</dbReference>
<dbReference type="InterPro" id="IPR050640">
    <property type="entry name" value="Bact_2-comp_sensor_kinase"/>
</dbReference>
<dbReference type="Pfam" id="PF06580">
    <property type="entry name" value="His_kinase"/>
    <property type="match status" value="1"/>
</dbReference>
<keyword evidence="5 9" id="KW-0418">Kinase</keyword>
<dbReference type="InterPro" id="IPR010559">
    <property type="entry name" value="Sig_transdc_His_kin_internal"/>
</dbReference>
<dbReference type="Proteomes" id="UP000681526">
    <property type="component" value="Unassembled WGS sequence"/>
</dbReference>
<evidence type="ECO:0000256" key="6">
    <source>
        <dbReference type="ARBA" id="ARBA00023136"/>
    </source>
</evidence>
<dbReference type="InterPro" id="IPR003660">
    <property type="entry name" value="HAMP_dom"/>
</dbReference>
<dbReference type="Pfam" id="PF00672">
    <property type="entry name" value="HAMP"/>
    <property type="match status" value="1"/>
</dbReference>
<evidence type="ECO:0000313" key="9">
    <source>
        <dbReference type="EMBL" id="CAG5091024.1"/>
    </source>
</evidence>
<dbReference type="InterPro" id="IPR003594">
    <property type="entry name" value="HATPase_dom"/>
</dbReference>
<dbReference type="PANTHER" id="PTHR34220:SF7">
    <property type="entry name" value="SENSOR HISTIDINE KINASE YPDA"/>
    <property type="match status" value="1"/>
</dbReference>
<reference evidence="9 10" key="1">
    <citation type="submission" date="2021-04" db="EMBL/GenBank/DDBJ databases">
        <authorList>
            <person name="Rakotoarivonina H."/>
        </authorList>
    </citation>
    <scope>NUCLEOTIDE SEQUENCE [LARGE SCALE GENOMIC DNA]</scope>
    <source>
        <strain evidence="9 10">XE</strain>
    </source>
</reference>
<evidence type="ECO:0000256" key="7">
    <source>
        <dbReference type="SAM" id="Phobius"/>
    </source>
</evidence>
<keyword evidence="7" id="KW-1133">Transmembrane helix</keyword>
<protein>
    <submittedName>
        <fullName evidence="9">Signal transduction histidine kinase, LytS</fullName>
    </submittedName>
</protein>
<keyword evidence="2" id="KW-1003">Cell membrane</keyword>
<evidence type="ECO:0000256" key="4">
    <source>
        <dbReference type="ARBA" id="ARBA00022679"/>
    </source>
</evidence>
<keyword evidence="6 7" id="KW-0472">Membrane</keyword>
<dbReference type="EMBL" id="CAJRAY010000078">
    <property type="protein sequence ID" value="CAG5091024.1"/>
    <property type="molecule type" value="Genomic_DNA"/>
</dbReference>
<dbReference type="CDD" id="cd06225">
    <property type="entry name" value="HAMP"/>
    <property type="match status" value="1"/>
</dbReference>
<dbReference type="Gene3D" id="3.30.565.10">
    <property type="entry name" value="Histidine kinase-like ATPase, C-terminal domain"/>
    <property type="match status" value="1"/>
</dbReference>
<proteinExistence type="predicted"/>
<dbReference type="SMART" id="SM00304">
    <property type="entry name" value="HAMP"/>
    <property type="match status" value="1"/>
</dbReference>
<dbReference type="GO" id="GO:0016301">
    <property type="term" value="F:kinase activity"/>
    <property type="evidence" value="ECO:0007669"/>
    <property type="project" value="UniProtKB-KW"/>
</dbReference>
<sequence>MAKRRWRMKFLNSIQTKFVLLFILVIAPLVAFLIYVNTYARNIVRTQVTDSYEKTLANFINKTDELFMGAEKYLANFLHKELDTTAIDYPFREETRNTLIKVRTNTKFTYMLNFMPDVDSFTYFSPQHSTLLLTTNRSGYDRKYMAAQNLMDDVAKSSRIAYGTFLSDFVSIDGELYLIRIYRDFPDIYLGAWINLNRLLESLGAVHSAILSADGEVLVSHGLPPERVGQILNDRAEHNGSNPQYFLLSRYSEHQGLRYVILIPSTDVLQNLSFFQKVIYWMPAVIFIIVVFYIAFIRRVLLTPMRTLIRGMQRISHGDLDTRIELNASNEFNYMNFAFNNMAEEIKTLKVSVYEEQLRVQLAEMKQLQMQINPHFYSNSLNLISGLAQLGDQESVQHMTQLLARYFRYVTASSRTVLTLKEELDHIRDYLTIQQYRYPDILSFDISMPPELGSASVPPLTLQPFVENSIIHGYQKKTKSFRILITCGTEQTADGVKLVVVTLEDNGIGVEPAKLAALRQNVSDVSRAAGESRHLGIWNVYRRLSLMFGERQASIDFESVDTGGLRVMVRFPYKTA</sequence>
<name>A0ABN7S506_THEXY</name>
<keyword evidence="7" id="KW-0812">Transmembrane</keyword>
<organism evidence="9 10">
    <name type="scientific">Thermobacillus xylanilyticus</name>
    <dbReference type="NCBI Taxonomy" id="76633"/>
    <lineage>
        <taxon>Bacteria</taxon>
        <taxon>Bacillati</taxon>
        <taxon>Bacillota</taxon>
        <taxon>Bacilli</taxon>
        <taxon>Bacillales</taxon>
        <taxon>Paenibacillaceae</taxon>
        <taxon>Thermobacillus</taxon>
    </lineage>
</organism>
<dbReference type="SUPFAM" id="SSF55874">
    <property type="entry name" value="ATPase domain of HSP90 chaperone/DNA topoisomerase II/histidine kinase"/>
    <property type="match status" value="1"/>
</dbReference>
<dbReference type="PROSITE" id="PS50885">
    <property type="entry name" value="HAMP"/>
    <property type="match status" value="1"/>
</dbReference>
<evidence type="ECO:0000259" key="8">
    <source>
        <dbReference type="PROSITE" id="PS50885"/>
    </source>
</evidence>
<comment type="caution">
    <text evidence="9">The sequence shown here is derived from an EMBL/GenBank/DDBJ whole genome shotgun (WGS) entry which is preliminary data.</text>
</comment>
<feature type="domain" description="HAMP" evidence="8">
    <location>
        <begin position="299"/>
        <end position="351"/>
    </location>
</feature>
<dbReference type="RefSeq" id="WP_213485365.1">
    <property type="nucleotide sequence ID" value="NZ_CAJRAY010000078.1"/>
</dbReference>